<dbReference type="AlphaFoldDB" id="A0A026VWU4"/>
<dbReference type="EMBL" id="KK107654">
    <property type="protein sequence ID" value="EZA48263.1"/>
    <property type="molecule type" value="Genomic_DNA"/>
</dbReference>
<organism evidence="1 2">
    <name type="scientific">Ooceraea biroi</name>
    <name type="common">Clonal raider ant</name>
    <name type="synonym">Cerapachys biroi</name>
    <dbReference type="NCBI Taxonomy" id="2015173"/>
    <lineage>
        <taxon>Eukaryota</taxon>
        <taxon>Metazoa</taxon>
        <taxon>Ecdysozoa</taxon>
        <taxon>Arthropoda</taxon>
        <taxon>Hexapoda</taxon>
        <taxon>Insecta</taxon>
        <taxon>Pterygota</taxon>
        <taxon>Neoptera</taxon>
        <taxon>Endopterygota</taxon>
        <taxon>Hymenoptera</taxon>
        <taxon>Apocrita</taxon>
        <taxon>Aculeata</taxon>
        <taxon>Formicoidea</taxon>
        <taxon>Formicidae</taxon>
        <taxon>Dorylinae</taxon>
        <taxon>Ooceraea</taxon>
    </lineage>
</organism>
<feature type="non-terminal residue" evidence="1">
    <location>
        <position position="1"/>
    </location>
</feature>
<name>A0A026VWU4_OOCBI</name>
<evidence type="ECO:0000313" key="2">
    <source>
        <dbReference type="Proteomes" id="UP000053097"/>
    </source>
</evidence>
<evidence type="ECO:0000313" key="1">
    <source>
        <dbReference type="EMBL" id="EZA48263.1"/>
    </source>
</evidence>
<sequence>SSFVRGEIQSATFHCAMVTMQFLQRWWRCISCSCRCMALLSFTAFATPAAPAANDPSAPSIGRIGNIPPRFATGSIRFFISRSLGEYPVRRVSLGEILTPRIRYVVLAARRVQRIYTRITSG</sequence>
<dbReference type="Proteomes" id="UP000053097">
    <property type="component" value="Unassembled WGS sequence"/>
</dbReference>
<accession>A0A026VWU4</accession>
<protein>
    <submittedName>
        <fullName evidence="1">Uncharacterized protein</fullName>
    </submittedName>
</protein>
<reference evidence="1 2" key="1">
    <citation type="journal article" date="2014" name="Curr. Biol.">
        <title>The genome of the clonal raider ant Cerapachys biroi.</title>
        <authorList>
            <person name="Oxley P.R."/>
            <person name="Ji L."/>
            <person name="Fetter-Pruneda I."/>
            <person name="McKenzie S.K."/>
            <person name="Li C."/>
            <person name="Hu H."/>
            <person name="Zhang G."/>
            <person name="Kronauer D.J."/>
        </authorList>
    </citation>
    <scope>NUCLEOTIDE SEQUENCE [LARGE SCALE GENOMIC DNA]</scope>
</reference>
<keyword evidence="2" id="KW-1185">Reference proteome</keyword>
<proteinExistence type="predicted"/>
<gene>
    <name evidence="1" type="ORF">X777_14103</name>
</gene>